<evidence type="ECO:0000259" key="2">
    <source>
        <dbReference type="Pfam" id="PF00403"/>
    </source>
</evidence>
<sequence length="121" mass="13776">MKKLLSIVLLLMTTMVFAQNRNAKASFEVDGVCNMCKERIETACIKTKGVKSANWDVNTHQLDLIYNETKTNLNEIKKGILEVGHDLVNATATEEAYNSVHLCCRYRDEVVKDDHKDDKDK</sequence>
<accession>A0A2W7IHH9</accession>
<dbReference type="GO" id="GO:0046872">
    <property type="term" value="F:metal ion binding"/>
    <property type="evidence" value="ECO:0007669"/>
    <property type="project" value="InterPro"/>
</dbReference>
<dbReference type="Gene3D" id="3.30.70.100">
    <property type="match status" value="1"/>
</dbReference>
<name>A0A2W7IHH9_9FLAO</name>
<keyword evidence="1" id="KW-0732">Signal</keyword>
<gene>
    <name evidence="3" type="ORF">LX95_02431</name>
</gene>
<dbReference type="InterPro" id="IPR006121">
    <property type="entry name" value="HMA_dom"/>
</dbReference>
<evidence type="ECO:0000313" key="4">
    <source>
        <dbReference type="Proteomes" id="UP000249542"/>
    </source>
</evidence>
<dbReference type="SUPFAM" id="SSF55008">
    <property type="entry name" value="HMA, heavy metal-associated domain"/>
    <property type="match status" value="1"/>
</dbReference>
<proteinExistence type="predicted"/>
<comment type="caution">
    <text evidence="3">The sequence shown here is derived from an EMBL/GenBank/DDBJ whole genome shotgun (WGS) entry which is preliminary data.</text>
</comment>
<feature type="signal peptide" evidence="1">
    <location>
        <begin position="1"/>
        <end position="18"/>
    </location>
</feature>
<feature type="chain" id="PRO_5015943582" evidence="1">
    <location>
        <begin position="19"/>
        <end position="121"/>
    </location>
</feature>
<dbReference type="RefSeq" id="WP_111541709.1">
    <property type="nucleotide sequence ID" value="NZ_QKYV01000007.1"/>
</dbReference>
<evidence type="ECO:0000313" key="3">
    <source>
        <dbReference type="EMBL" id="PZW38767.1"/>
    </source>
</evidence>
<protein>
    <submittedName>
        <fullName evidence="3">Heavy-metal-associated domain-containing protein</fullName>
    </submittedName>
</protein>
<dbReference type="AlphaFoldDB" id="A0A2W7IHH9"/>
<organism evidence="3 4">
    <name type="scientific">Mesonia algae</name>
    <dbReference type="NCBI Taxonomy" id="213248"/>
    <lineage>
        <taxon>Bacteria</taxon>
        <taxon>Pseudomonadati</taxon>
        <taxon>Bacteroidota</taxon>
        <taxon>Flavobacteriia</taxon>
        <taxon>Flavobacteriales</taxon>
        <taxon>Flavobacteriaceae</taxon>
        <taxon>Mesonia</taxon>
    </lineage>
</organism>
<dbReference type="InterPro" id="IPR036163">
    <property type="entry name" value="HMA_dom_sf"/>
</dbReference>
<reference evidence="3 4" key="1">
    <citation type="submission" date="2018-06" db="EMBL/GenBank/DDBJ databases">
        <title>Genomic Encyclopedia of Archaeal and Bacterial Type Strains, Phase II (KMG-II): from individual species to whole genera.</title>
        <authorList>
            <person name="Goeker M."/>
        </authorList>
    </citation>
    <scope>NUCLEOTIDE SEQUENCE [LARGE SCALE GENOMIC DNA]</scope>
    <source>
        <strain evidence="3 4">DSM 15361</strain>
    </source>
</reference>
<dbReference type="Proteomes" id="UP000249542">
    <property type="component" value="Unassembled WGS sequence"/>
</dbReference>
<feature type="domain" description="HMA" evidence="2">
    <location>
        <begin position="27"/>
        <end position="85"/>
    </location>
</feature>
<keyword evidence="4" id="KW-1185">Reference proteome</keyword>
<dbReference type="EMBL" id="QKYV01000007">
    <property type="protein sequence ID" value="PZW38767.1"/>
    <property type="molecule type" value="Genomic_DNA"/>
</dbReference>
<dbReference type="Pfam" id="PF00403">
    <property type="entry name" value="HMA"/>
    <property type="match status" value="1"/>
</dbReference>
<evidence type="ECO:0000256" key="1">
    <source>
        <dbReference type="SAM" id="SignalP"/>
    </source>
</evidence>